<evidence type="ECO:0000256" key="6">
    <source>
        <dbReference type="SAM" id="Phobius"/>
    </source>
</evidence>
<evidence type="ECO:0008006" key="11">
    <source>
        <dbReference type="Google" id="ProtNLM"/>
    </source>
</evidence>
<feature type="transmembrane region" description="Helical" evidence="6">
    <location>
        <begin position="93"/>
        <end position="111"/>
    </location>
</feature>
<evidence type="ECO:0000259" key="8">
    <source>
        <dbReference type="Pfam" id="PF23262"/>
    </source>
</evidence>
<keyword evidence="3 6" id="KW-1133">Transmembrane helix</keyword>
<dbReference type="PANTHER" id="PTHR21576">
    <property type="entry name" value="UNCHARACTERIZED NODULIN-LIKE PROTEIN"/>
    <property type="match status" value="1"/>
</dbReference>
<name>A0ABC8YNZ6_9POAL</name>
<keyword evidence="10" id="KW-1185">Reference proteome</keyword>
<evidence type="ECO:0000256" key="2">
    <source>
        <dbReference type="ARBA" id="ARBA00022692"/>
    </source>
</evidence>
<evidence type="ECO:0000313" key="10">
    <source>
        <dbReference type="Proteomes" id="UP001497457"/>
    </source>
</evidence>
<feature type="transmembrane region" description="Helical" evidence="6">
    <location>
        <begin position="553"/>
        <end position="572"/>
    </location>
</feature>
<evidence type="ECO:0000256" key="5">
    <source>
        <dbReference type="SAM" id="MobiDB-lite"/>
    </source>
</evidence>
<dbReference type="Pfam" id="PF23262">
    <property type="entry name" value="NFD4_C"/>
    <property type="match status" value="1"/>
</dbReference>
<organism evidence="9 10">
    <name type="scientific">Urochloa decumbens</name>
    <dbReference type="NCBI Taxonomy" id="240449"/>
    <lineage>
        <taxon>Eukaryota</taxon>
        <taxon>Viridiplantae</taxon>
        <taxon>Streptophyta</taxon>
        <taxon>Embryophyta</taxon>
        <taxon>Tracheophyta</taxon>
        <taxon>Spermatophyta</taxon>
        <taxon>Magnoliopsida</taxon>
        <taxon>Liliopsida</taxon>
        <taxon>Poales</taxon>
        <taxon>Poaceae</taxon>
        <taxon>PACMAD clade</taxon>
        <taxon>Panicoideae</taxon>
        <taxon>Panicodae</taxon>
        <taxon>Paniceae</taxon>
        <taxon>Melinidinae</taxon>
        <taxon>Urochloa</taxon>
    </lineage>
</organism>
<evidence type="ECO:0000256" key="3">
    <source>
        <dbReference type="ARBA" id="ARBA00022989"/>
    </source>
</evidence>
<reference evidence="9 10" key="2">
    <citation type="submission" date="2024-10" db="EMBL/GenBank/DDBJ databases">
        <authorList>
            <person name="Ryan C."/>
        </authorList>
    </citation>
    <scope>NUCLEOTIDE SEQUENCE [LARGE SCALE GENOMIC DNA]</scope>
</reference>
<dbReference type="GO" id="GO:0016020">
    <property type="term" value="C:membrane"/>
    <property type="evidence" value="ECO:0007669"/>
    <property type="project" value="UniProtKB-SubCell"/>
</dbReference>
<dbReference type="InterPro" id="IPR036259">
    <property type="entry name" value="MFS_trans_sf"/>
</dbReference>
<accession>A0ABC8YNZ6</accession>
<feature type="transmembrane region" description="Helical" evidence="6">
    <location>
        <begin position="461"/>
        <end position="484"/>
    </location>
</feature>
<evidence type="ECO:0000256" key="4">
    <source>
        <dbReference type="ARBA" id="ARBA00023136"/>
    </source>
</evidence>
<dbReference type="Gene3D" id="1.20.1250.20">
    <property type="entry name" value="MFS general substrate transporter like domains"/>
    <property type="match status" value="1"/>
</dbReference>
<evidence type="ECO:0000259" key="7">
    <source>
        <dbReference type="Pfam" id="PF06813"/>
    </source>
</evidence>
<feature type="domain" description="NFD4 C-terminal" evidence="8">
    <location>
        <begin position="362"/>
        <end position="578"/>
    </location>
</feature>
<sequence>MVLAFAAAGGVAAEVLTARFARQVVSGRWFTLFACLMILSASGATYAFGIYSRALRSSLGYDQRAVATLAFFKDLGSNVGVPAGLLSEVAPPWAVLAVGAAMNLAGYLMVYLSLAGRVARPPLWLMCAYVCAGANSQAFAGTGALVTCVRNFPETRGAVLGLLKGYVGLSSAVLAQLYLALYGGSDARSLVLLIAWLPAAVSVAFLATVRVVPRQKAARGGGGGGGDVFFCLLYISVALAAYILVMIVVQRQVSFSRAAYAASAAGLLVLLFLPLAVVVRQEYRIMKEIEESLTSSAPTTVTVIEKTATASPISESEPPPVAAAASTGTRPLSSSSSRLGAFLRHAFSPPAHGEDYSIPQALVSVDMLILFAAIACGAGGTLTAIDNMGQIGQSLGYPPETVDAFVSLISVWNYAGRVAAGYASEYLLARYGFPRPLALTAVLAASCAGHLLIATGAPGGALYAASVLVGFCFGAQWPLLYAVISELFGLKRYPTLYNLGAIASPVGAYVLNVRVAGRLYDAEAARQHGGAPPAAGGGGDKTCVGVECFRRSFLIITAATAAGALVSLVLVWRTREFYRGDIYARFRDAAVAGEELPCTGGSVAEQQPSQVEIESTEVNEMPIGVLS</sequence>
<protein>
    <recommendedName>
        <fullName evidence="11">Nodulin-like domain-containing protein</fullName>
    </recommendedName>
</protein>
<feature type="transmembrane region" description="Helical" evidence="6">
    <location>
        <begin position="496"/>
        <end position="516"/>
    </location>
</feature>
<dbReference type="InterPro" id="IPR056555">
    <property type="entry name" value="NFD4_C"/>
</dbReference>
<feature type="transmembrane region" description="Helical" evidence="6">
    <location>
        <begin position="367"/>
        <end position="385"/>
    </location>
</feature>
<evidence type="ECO:0000256" key="1">
    <source>
        <dbReference type="ARBA" id="ARBA00004141"/>
    </source>
</evidence>
<evidence type="ECO:0000313" key="9">
    <source>
        <dbReference type="EMBL" id="CAL4944240.1"/>
    </source>
</evidence>
<comment type="subcellular location">
    <subcellularLocation>
        <location evidence="1">Membrane</location>
        <topology evidence="1">Multi-pass membrane protein</topology>
    </subcellularLocation>
</comment>
<feature type="transmembrane region" description="Helical" evidence="6">
    <location>
        <begin position="187"/>
        <end position="207"/>
    </location>
</feature>
<feature type="transmembrane region" description="Helical" evidence="6">
    <location>
        <begin position="436"/>
        <end position="455"/>
    </location>
</feature>
<feature type="transmembrane region" description="Helical" evidence="6">
    <location>
        <begin position="29"/>
        <end position="51"/>
    </location>
</feature>
<dbReference type="Proteomes" id="UP001497457">
    <property type="component" value="Chromosome 16b"/>
</dbReference>
<dbReference type="Pfam" id="PF06813">
    <property type="entry name" value="Nodulin-like"/>
    <property type="match status" value="1"/>
</dbReference>
<keyword evidence="2 6" id="KW-0812">Transmembrane</keyword>
<keyword evidence="4 6" id="KW-0472">Membrane</keyword>
<dbReference type="AlphaFoldDB" id="A0ABC8YNZ6"/>
<reference evidence="10" key="1">
    <citation type="submission" date="2024-06" db="EMBL/GenBank/DDBJ databases">
        <authorList>
            <person name="Ryan C."/>
        </authorList>
    </citation>
    <scope>NUCLEOTIDE SEQUENCE [LARGE SCALE GENOMIC DNA]</scope>
</reference>
<dbReference type="SUPFAM" id="SSF103473">
    <property type="entry name" value="MFS general substrate transporter"/>
    <property type="match status" value="1"/>
</dbReference>
<gene>
    <name evidence="9" type="ORF">URODEC1_LOCUS34682</name>
</gene>
<feature type="transmembrane region" description="Helical" evidence="6">
    <location>
        <begin position="228"/>
        <end position="248"/>
    </location>
</feature>
<feature type="transmembrane region" description="Helical" evidence="6">
    <location>
        <begin position="260"/>
        <end position="279"/>
    </location>
</feature>
<feature type="region of interest" description="Disordered" evidence="5">
    <location>
        <begin position="309"/>
        <end position="332"/>
    </location>
</feature>
<proteinExistence type="predicted"/>
<dbReference type="CDD" id="cd17354">
    <property type="entry name" value="MFS_Mch1p_like"/>
    <property type="match status" value="1"/>
</dbReference>
<dbReference type="PANTHER" id="PTHR21576:SF30">
    <property type="entry name" value="NODULIN-LIKE FAMILY PROTEIN, EXPRESSED"/>
    <property type="match status" value="1"/>
</dbReference>
<dbReference type="EMBL" id="OZ075126">
    <property type="protein sequence ID" value="CAL4944240.1"/>
    <property type="molecule type" value="Genomic_DNA"/>
</dbReference>
<feature type="transmembrane region" description="Helical" evidence="6">
    <location>
        <begin position="158"/>
        <end position="181"/>
    </location>
</feature>
<feature type="domain" description="Nodulin-like" evidence="7">
    <location>
        <begin position="28"/>
        <end position="279"/>
    </location>
</feature>
<dbReference type="InterPro" id="IPR010658">
    <property type="entry name" value="Nodulin-like"/>
</dbReference>